<dbReference type="InterPro" id="IPR035647">
    <property type="entry name" value="EFG_III/V"/>
</dbReference>
<keyword evidence="6" id="KW-0342">GTP-binding</keyword>
<dbReference type="InterPro" id="IPR014721">
    <property type="entry name" value="Ribsml_uS5_D2-typ_fold_subgr"/>
</dbReference>
<dbReference type="Pfam" id="PF03144">
    <property type="entry name" value="GTP_EFTU_D2"/>
    <property type="match status" value="1"/>
</dbReference>
<evidence type="ECO:0000256" key="4">
    <source>
        <dbReference type="ARBA" id="ARBA00022741"/>
    </source>
</evidence>
<feature type="domain" description="Tr-type G" evidence="11">
    <location>
        <begin position="46"/>
        <end position="286"/>
    </location>
</feature>
<dbReference type="PANTHER" id="PTHR42908:SF3">
    <property type="entry name" value="ELONGATION FACTOR-LIKE GTPASE 1"/>
    <property type="match status" value="1"/>
</dbReference>
<dbReference type="CDD" id="cd16268">
    <property type="entry name" value="EF2_II"/>
    <property type="match status" value="1"/>
</dbReference>
<dbReference type="SMART" id="SM00838">
    <property type="entry name" value="EFG_C"/>
    <property type="match status" value="1"/>
</dbReference>
<evidence type="ECO:0000313" key="12">
    <source>
        <dbReference type="EMBL" id="KAF0773760.1"/>
    </source>
</evidence>
<dbReference type="InterPro" id="IPR027417">
    <property type="entry name" value="P-loop_NTPase"/>
</dbReference>
<dbReference type="SUPFAM" id="SSF54211">
    <property type="entry name" value="Ribosomal protein S5 domain 2-like"/>
    <property type="match status" value="1"/>
</dbReference>
<comment type="catalytic activity">
    <reaction evidence="7">
        <text>GTP + H2O = GDP + phosphate + H(+)</text>
        <dbReference type="Rhea" id="RHEA:19669"/>
        <dbReference type="ChEBI" id="CHEBI:15377"/>
        <dbReference type="ChEBI" id="CHEBI:15378"/>
        <dbReference type="ChEBI" id="CHEBI:37565"/>
        <dbReference type="ChEBI" id="CHEBI:43474"/>
        <dbReference type="ChEBI" id="CHEBI:58189"/>
    </reaction>
</comment>
<dbReference type="GO" id="GO:0005525">
    <property type="term" value="F:GTP binding"/>
    <property type="evidence" value="ECO:0007669"/>
    <property type="project" value="UniProtKB-KW"/>
</dbReference>
<protein>
    <recommendedName>
        <fullName evidence="8">Ribosome assembly protein 1</fullName>
    </recommendedName>
    <alternativeName>
        <fullName evidence="9">Elongation factor-like 1</fullName>
    </alternativeName>
</protein>
<comment type="subcellular location">
    <subcellularLocation>
        <location evidence="1">Cytoplasm</location>
    </subcellularLocation>
</comment>
<evidence type="ECO:0000256" key="10">
    <source>
        <dbReference type="SAM" id="Phobius"/>
    </source>
</evidence>
<dbReference type="SUPFAM" id="SSF52540">
    <property type="entry name" value="P-loop containing nucleoside triphosphate hydrolases"/>
    <property type="match status" value="1"/>
</dbReference>
<evidence type="ECO:0000256" key="7">
    <source>
        <dbReference type="ARBA" id="ARBA00048548"/>
    </source>
</evidence>
<keyword evidence="3" id="KW-0690">Ribosome biogenesis</keyword>
<dbReference type="FunFam" id="3.30.70.870:FF:000002">
    <property type="entry name" value="Translation elongation factor 2"/>
    <property type="match status" value="1"/>
</dbReference>
<dbReference type="PANTHER" id="PTHR42908">
    <property type="entry name" value="TRANSLATION ELONGATION FACTOR-RELATED"/>
    <property type="match status" value="1"/>
</dbReference>
<dbReference type="Gene3D" id="3.40.50.300">
    <property type="entry name" value="P-loop containing nucleotide triphosphate hydrolases"/>
    <property type="match status" value="1"/>
</dbReference>
<dbReference type="Gene3D" id="3.90.1430.10">
    <property type="entry name" value="Yeast translation eEF2 (G' domain)"/>
    <property type="match status" value="1"/>
</dbReference>
<dbReference type="Pfam" id="PF00009">
    <property type="entry name" value="GTP_EFTU"/>
    <property type="match status" value="1"/>
</dbReference>
<dbReference type="CDD" id="cd01885">
    <property type="entry name" value="EF2"/>
    <property type="match status" value="1"/>
</dbReference>
<dbReference type="GO" id="GO:1990904">
    <property type="term" value="C:ribonucleoprotein complex"/>
    <property type="evidence" value="ECO:0007669"/>
    <property type="project" value="TreeGrafter"/>
</dbReference>
<dbReference type="GO" id="GO:0003924">
    <property type="term" value="F:GTPase activity"/>
    <property type="evidence" value="ECO:0007669"/>
    <property type="project" value="InterPro"/>
</dbReference>
<dbReference type="InterPro" id="IPR000795">
    <property type="entry name" value="T_Tr_GTP-bd_dom"/>
</dbReference>
<reference evidence="12 13" key="1">
    <citation type="submission" date="2019-08" db="EMBL/GenBank/DDBJ databases">
        <title>Whole genome of Aphis craccivora.</title>
        <authorList>
            <person name="Voronova N.V."/>
            <person name="Shulinski R.S."/>
            <person name="Bandarenka Y.V."/>
            <person name="Zhorov D.G."/>
            <person name="Warner D."/>
        </authorList>
    </citation>
    <scope>NUCLEOTIDE SEQUENCE [LARGE SCALE GENOMIC DNA]</scope>
    <source>
        <strain evidence="12">180601</strain>
        <tissue evidence="12">Whole Body</tissue>
    </source>
</reference>
<evidence type="ECO:0000256" key="8">
    <source>
        <dbReference type="ARBA" id="ARBA00068031"/>
    </source>
</evidence>
<evidence type="ECO:0000256" key="3">
    <source>
        <dbReference type="ARBA" id="ARBA00022517"/>
    </source>
</evidence>
<dbReference type="Pfam" id="PF14492">
    <property type="entry name" value="EFG_III"/>
    <property type="match status" value="1"/>
</dbReference>
<dbReference type="CDD" id="cd04096">
    <property type="entry name" value="eEF2_snRNP_like_C"/>
    <property type="match status" value="1"/>
</dbReference>
<keyword evidence="4" id="KW-0547">Nucleotide-binding</keyword>
<dbReference type="GO" id="GO:0042256">
    <property type="term" value="P:cytosolic ribosome assembly"/>
    <property type="evidence" value="ECO:0007669"/>
    <property type="project" value="TreeGrafter"/>
</dbReference>
<dbReference type="CDD" id="cd01681">
    <property type="entry name" value="aeEF2_snRNP_like_IV"/>
    <property type="match status" value="1"/>
</dbReference>
<dbReference type="CDD" id="cd16261">
    <property type="entry name" value="EF2_snRNP_III"/>
    <property type="match status" value="1"/>
</dbReference>
<keyword evidence="10" id="KW-0472">Membrane</keyword>
<dbReference type="Pfam" id="PF25118">
    <property type="entry name" value="EFL1"/>
    <property type="match status" value="1"/>
</dbReference>
<dbReference type="Pfam" id="PF00679">
    <property type="entry name" value="EFG_C"/>
    <property type="match status" value="1"/>
</dbReference>
<dbReference type="SUPFAM" id="SSF50447">
    <property type="entry name" value="Translation proteins"/>
    <property type="match status" value="1"/>
</dbReference>
<dbReference type="InterPro" id="IPR005225">
    <property type="entry name" value="Small_GTP-bd"/>
</dbReference>
<proteinExistence type="predicted"/>
<dbReference type="AlphaFoldDB" id="A0A6G0ZQC9"/>
<dbReference type="InterPro" id="IPR004161">
    <property type="entry name" value="EFTu-like_2"/>
</dbReference>
<dbReference type="Proteomes" id="UP000478052">
    <property type="component" value="Unassembled WGS sequence"/>
</dbReference>
<name>A0A6G0ZQC9_APHCR</name>
<keyword evidence="13" id="KW-1185">Reference proteome</keyword>
<evidence type="ECO:0000256" key="5">
    <source>
        <dbReference type="ARBA" id="ARBA00022801"/>
    </source>
</evidence>
<dbReference type="InterPro" id="IPR009000">
    <property type="entry name" value="Transl_B-barrel_sf"/>
</dbReference>
<dbReference type="PRINTS" id="PR00315">
    <property type="entry name" value="ELONGATNFCT"/>
</dbReference>
<evidence type="ECO:0000256" key="1">
    <source>
        <dbReference type="ARBA" id="ARBA00004496"/>
    </source>
</evidence>
<keyword evidence="2" id="KW-0963">Cytoplasm</keyword>
<evidence type="ECO:0000256" key="2">
    <source>
        <dbReference type="ARBA" id="ARBA00022490"/>
    </source>
</evidence>
<evidence type="ECO:0000256" key="9">
    <source>
        <dbReference type="ARBA" id="ARBA00081809"/>
    </source>
</evidence>
<dbReference type="GO" id="GO:0005829">
    <property type="term" value="C:cytosol"/>
    <property type="evidence" value="ECO:0007669"/>
    <property type="project" value="TreeGrafter"/>
</dbReference>
<dbReference type="InterPro" id="IPR020568">
    <property type="entry name" value="Ribosomal_Su5_D2-typ_SF"/>
</dbReference>
<dbReference type="Gene3D" id="2.40.30.10">
    <property type="entry name" value="Translation factors"/>
    <property type="match status" value="1"/>
</dbReference>
<dbReference type="Gene3D" id="3.30.70.870">
    <property type="entry name" value="Elongation Factor G (Translational Gtpase), domain 3"/>
    <property type="match status" value="1"/>
</dbReference>
<dbReference type="SUPFAM" id="SSF54980">
    <property type="entry name" value="EF-G C-terminal domain-like"/>
    <property type="match status" value="2"/>
</dbReference>
<dbReference type="GO" id="GO:0043022">
    <property type="term" value="F:ribosome binding"/>
    <property type="evidence" value="ECO:0007669"/>
    <property type="project" value="TreeGrafter"/>
</dbReference>
<evidence type="ECO:0000313" key="13">
    <source>
        <dbReference type="Proteomes" id="UP000478052"/>
    </source>
</evidence>
<dbReference type="EMBL" id="VUJU01000032">
    <property type="protein sequence ID" value="KAF0773760.1"/>
    <property type="molecule type" value="Genomic_DNA"/>
</dbReference>
<organism evidence="12 13">
    <name type="scientific">Aphis craccivora</name>
    <name type="common">Cowpea aphid</name>
    <dbReference type="NCBI Taxonomy" id="307492"/>
    <lineage>
        <taxon>Eukaryota</taxon>
        <taxon>Metazoa</taxon>
        <taxon>Ecdysozoa</taxon>
        <taxon>Arthropoda</taxon>
        <taxon>Hexapoda</taxon>
        <taxon>Insecta</taxon>
        <taxon>Pterygota</taxon>
        <taxon>Neoptera</taxon>
        <taxon>Paraneoptera</taxon>
        <taxon>Hemiptera</taxon>
        <taxon>Sternorrhyncha</taxon>
        <taxon>Aphidomorpha</taxon>
        <taxon>Aphidoidea</taxon>
        <taxon>Aphididae</taxon>
        <taxon>Aphidini</taxon>
        <taxon>Aphis</taxon>
        <taxon>Aphis</taxon>
    </lineage>
</organism>
<gene>
    <name evidence="12" type="ORF">FWK35_00000223</name>
</gene>
<evidence type="ECO:0000256" key="6">
    <source>
        <dbReference type="ARBA" id="ARBA00023134"/>
    </source>
</evidence>
<accession>A0A6G0ZQC9</accession>
<dbReference type="PROSITE" id="PS51722">
    <property type="entry name" value="G_TR_2"/>
    <property type="match status" value="1"/>
</dbReference>
<keyword evidence="10" id="KW-0812">Transmembrane</keyword>
<dbReference type="InterPro" id="IPR000640">
    <property type="entry name" value="EFG_V-like"/>
</dbReference>
<sequence>MQHHSSILWYNPDICIFFSMITCCILSFCHMDTAQNKLVELQHNPSSIRNICIMAHVDHGKTTLADSLVASNGVISQKMVGKLRYMDSRRDEQQRGITMKSSSIALYHCKDESEYLINVIDCPGHVDFFSEVSTALRLCDGAIIIVDVVEGVCPQTQACLKQIWSENIKPILVLNKIDRLILELNLTPLDAYIHLTQVLEQINAVVGELFKKDVFEKEAETKEHVGVQSGEDLYNQWSTAIETADDSDLYFSPQQGNVVFASAADGWAFSIETFANLVSKKLGVNMDVLKKTLWGDFYLHSKTKRIMKGAQEKAKKPIFVQMILENIWLIYDVIINQKDKERLLKIAESMNVTLLARDLRQTDTRILLQSFLSQWIPLSLSVLGMVCDKCPAPNQLTEVKIETLLCPPMKEFNLMPKETIALKADFLKCCPDDASVPVIAFVSKMFPIKRKYLPQNKPKVLTAEEIANRRELARIKHALKSSVIKTEDSETKCATANNEENNSEVIEPTQNENDVMFIAFGRMYSGTIRRGQEMYVLGPKHDPSKITDKDFYVDEKCTLATLKSDQHVMKTTITDLYMLMGRDLEPVDEVPAGNIFGAGNLEQYILKSATLSTTLACPPFTEIKAMATPIMRVALEPKHSMDLPDLVKGLKLLNQADACVQVIMQETGEHVIVTAGEVHLQKCLDDLRERYAKIEVIASAPIVPFRETVVVPPKVDMAHEIVENQKNETEENSNGLLNVYTSNHLCCIKIRAEPLPIAATNLLEKSTDILRALSEQKTENIIDALERLKIEDSASKNIKIAIDTFRSQLQEALGNNIDVSQIWAFGPRKCGPNILLNKIPNYTRSVWNPKDNVNDLTKYENSFMNGFQIATLAGPLCEEPMTGVCFVVEDWTVDVLQQTSDPYGPMSGQIMSAVKEGCRKAFQAQPQRLMAAMYSCSIQANAEILVLGRRHGRVISSDMAHGSASTFNITALLPVIESFSFSAEIRKQTSGLASPQLVFSHWEVIDIDPFWVPNTEEELELFGEKSDSGNRALNYMNAVRRRKGLSVEEKIVEFEKMYTAFFFII</sequence>
<dbReference type="InterPro" id="IPR056752">
    <property type="entry name" value="EFL1"/>
</dbReference>
<dbReference type="FunFam" id="3.40.50.300:FF:000746">
    <property type="entry name" value="Ribosome assembly protein 1"/>
    <property type="match status" value="1"/>
</dbReference>
<feature type="transmembrane region" description="Helical" evidence="10">
    <location>
        <begin position="7"/>
        <end position="28"/>
    </location>
</feature>
<dbReference type="NCBIfam" id="TIGR00231">
    <property type="entry name" value="small_GTP"/>
    <property type="match status" value="1"/>
</dbReference>
<dbReference type="OrthoDB" id="364892at2759"/>
<dbReference type="Gene3D" id="3.30.230.10">
    <property type="match status" value="1"/>
</dbReference>
<dbReference type="FunFam" id="3.30.70.240:FF:000006">
    <property type="entry name" value="Elongation factor like GTPase 1"/>
    <property type="match status" value="1"/>
</dbReference>
<keyword evidence="5" id="KW-0378">Hydrolase</keyword>
<evidence type="ECO:0000259" key="11">
    <source>
        <dbReference type="PROSITE" id="PS51722"/>
    </source>
</evidence>
<comment type="caution">
    <text evidence="12">The sequence shown here is derived from an EMBL/GenBank/DDBJ whole genome shotgun (WGS) entry which is preliminary data.</text>
</comment>
<dbReference type="FunFam" id="3.90.1430.10:FF:000002">
    <property type="entry name" value="Elongation factor like GTPase 1"/>
    <property type="match status" value="1"/>
</dbReference>
<keyword evidence="10" id="KW-1133">Transmembrane helix</keyword>
<dbReference type="InterPro" id="IPR041095">
    <property type="entry name" value="EFG_II"/>
</dbReference>
<dbReference type="Gene3D" id="3.30.70.240">
    <property type="match status" value="1"/>
</dbReference>